<dbReference type="Proteomes" id="UP001177023">
    <property type="component" value="Unassembled WGS sequence"/>
</dbReference>
<feature type="compositionally biased region" description="Basic and acidic residues" evidence="2">
    <location>
        <begin position="96"/>
        <end position="110"/>
    </location>
</feature>
<keyword evidence="1" id="KW-0175">Coiled coil</keyword>
<evidence type="ECO:0000313" key="3">
    <source>
        <dbReference type="EMBL" id="CAJ0587089.1"/>
    </source>
</evidence>
<dbReference type="Gene3D" id="1.20.5.170">
    <property type="match status" value="1"/>
</dbReference>
<dbReference type="InterPro" id="IPR046347">
    <property type="entry name" value="bZIP_sf"/>
</dbReference>
<keyword evidence="4" id="KW-1185">Reference proteome</keyword>
<evidence type="ECO:0000256" key="2">
    <source>
        <dbReference type="SAM" id="MobiDB-lite"/>
    </source>
</evidence>
<protein>
    <recommendedName>
        <fullName evidence="5">BZIP domain-containing protein</fullName>
    </recommendedName>
</protein>
<dbReference type="AlphaFoldDB" id="A0AA36GB54"/>
<dbReference type="EMBL" id="CATQJA010002709">
    <property type="protein sequence ID" value="CAJ0587089.1"/>
    <property type="molecule type" value="Genomic_DNA"/>
</dbReference>
<evidence type="ECO:0000313" key="4">
    <source>
        <dbReference type="Proteomes" id="UP001177023"/>
    </source>
</evidence>
<feature type="compositionally biased region" description="Low complexity" evidence="2">
    <location>
        <begin position="51"/>
        <end position="61"/>
    </location>
</feature>
<evidence type="ECO:0000256" key="1">
    <source>
        <dbReference type="SAM" id="Coils"/>
    </source>
</evidence>
<comment type="caution">
    <text evidence="3">The sequence shown here is derived from an EMBL/GenBank/DDBJ whole genome shotgun (WGS) entry which is preliminary data.</text>
</comment>
<feature type="coiled-coil region" evidence="1">
    <location>
        <begin position="151"/>
        <end position="200"/>
    </location>
</feature>
<sequence>MDQTHMFWNHLWSAAQPRMGLSLQIPGMQMQTKPILLPATMNFGEPMTHTSPSSERSLSPKSVERMAKMGDRKRPGSQESAQKRPRGRPRIYHTSIKQEGEDDGGPKDEPTEQQGAGFDELTEGPDGTKRRKYASFLAKNDPKYLDMRRANNEAVKRNRDKAKRLQLLKDQELERLNERLNSLEAELLAEKDMTKRLTAQLETCKGLIETHLSRATLA</sequence>
<evidence type="ECO:0008006" key="5">
    <source>
        <dbReference type="Google" id="ProtNLM"/>
    </source>
</evidence>
<accession>A0AA36GB54</accession>
<dbReference type="SUPFAM" id="SSF57959">
    <property type="entry name" value="Leucine zipper domain"/>
    <property type="match status" value="1"/>
</dbReference>
<feature type="region of interest" description="Disordered" evidence="2">
    <location>
        <begin position="41"/>
        <end position="129"/>
    </location>
</feature>
<proteinExistence type="predicted"/>
<reference evidence="3" key="1">
    <citation type="submission" date="2023-06" db="EMBL/GenBank/DDBJ databases">
        <authorList>
            <person name="Delattre M."/>
        </authorList>
    </citation>
    <scope>NUCLEOTIDE SEQUENCE</scope>
    <source>
        <strain evidence="3">AF72</strain>
    </source>
</reference>
<dbReference type="GO" id="GO:0003700">
    <property type="term" value="F:DNA-binding transcription factor activity"/>
    <property type="evidence" value="ECO:0007669"/>
    <property type="project" value="InterPro"/>
</dbReference>
<name>A0AA36GB54_9BILA</name>
<organism evidence="3 4">
    <name type="scientific">Mesorhabditis spiculigera</name>
    <dbReference type="NCBI Taxonomy" id="96644"/>
    <lineage>
        <taxon>Eukaryota</taxon>
        <taxon>Metazoa</taxon>
        <taxon>Ecdysozoa</taxon>
        <taxon>Nematoda</taxon>
        <taxon>Chromadorea</taxon>
        <taxon>Rhabditida</taxon>
        <taxon>Rhabditina</taxon>
        <taxon>Rhabditomorpha</taxon>
        <taxon>Rhabditoidea</taxon>
        <taxon>Rhabditidae</taxon>
        <taxon>Mesorhabditinae</taxon>
        <taxon>Mesorhabditis</taxon>
    </lineage>
</organism>
<feature type="non-terminal residue" evidence="3">
    <location>
        <position position="1"/>
    </location>
</feature>
<gene>
    <name evidence="3" type="ORF">MSPICULIGERA_LOCUS25069</name>
</gene>
<feature type="compositionally biased region" description="Basic and acidic residues" evidence="2">
    <location>
        <begin position="62"/>
        <end position="76"/>
    </location>
</feature>